<gene>
    <name evidence="3" type="ORF">EA660_17725</name>
</gene>
<proteinExistence type="inferred from homology"/>
<dbReference type="InterPro" id="IPR006016">
    <property type="entry name" value="UspA"/>
</dbReference>
<dbReference type="CDD" id="cd00293">
    <property type="entry name" value="USP-like"/>
    <property type="match status" value="1"/>
</dbReference>
<dbReference type="EMBL" id="SHMC01000009">
    <property type="protein sequence ID" value="TAA21348.1"/>
    <property type="molecule type" value="Genomic_DNA"/>
</dbReference>
<organism evidence="3 4">
    <name type="scientific">Pseudoxanthomonas winnipegensis</name>
    <dbReference type="NCBI Taxonomy" id="2480810"/>
    <lineage>
        <taxon>Bacteria</taxon>
        <taxon>Pseudomonadati</taxon>
        <taxon>Pseudomonadota</taxon>
        <taxon>Gammaproteobacteria</taxon>
        <taxon>Lysobacterales</taxon>
        <taxon>Lysobacteraceae</taxon>
        <taxon>Pseudoxanthomonas</taxon>
    </lineage>
</organism>
<dbReference type="Pfam" id="PF00582">
    <property type="entry name" value="Usp"/>
    <property type="match status" value="1"/>
</dbReference>
<sequence>MYQRILIAIDGSALSLRGLDQGLGLAARLGAKVDILTVSEPWAGGMVDAQGWVVGYESGPEYRAEREQAANAILQPALDRAELMDVEAEPIHVLDRYAADGILETMAARGSDLVVMASHGRRGMTRVLLGSQTAEVLTRSTVPVLVVR</sequence>
<name>A0A4Q8L604_9GAMM</name>
<comment type="caution">
    <text evidence="3">The sequence shown here is derived from an EMBL/GenBank/DDBJ whole genome shotgun (WGS) entry which is preliminary data.</text>
</comment>
<dbReference type="PANTHER" id="PTHR46268:SF15">
    <property type="entry name" value="UNIVERSAL STRESS PROTEIN HP_0031"/>
    <property type="match status" value="1"/>
</dbReference>
<reference evidence="3 4" key="1">
    <citation type="submission" date="2019-02" db="EMBL/GenBank/DDBJ databases">
        <title>WGS of Pseudoxanthomonas species novum from clinical isolates.</title>
        <authorList>
            <person name="Bernier A.-M."/>
            <person name="Bernard K."/>
            <person name="Vachon A."/>
        </authorList>
    </citation>
    <scope>NUCLEOTIDE SEQUENCE [LARGE SCALE GENOMIC DNA]</scope>
    <source>
        <strain evidence="3 4">NML171200</strain>
    </source>
</reference>
<evidence type="ECO:0000256" key="1">
    <source>
        <dbReference type="ARBA" id="ARBA00008791"/>
    </source>
</evidence>
<dbReference type="InterPro" id="IPR006015">
    <property type="entry name" value="Universal_stress_UspA"/>
</dbReference>
<protein>
    <submittedName>
        <fullName evidence="3">Universal stress protein</fullName>
    </submittedName>
</protein>
<dbReference type="AlphaFoldDB" id="A0A4Q8L604"/>
<feature type="domain" description="UspA" evidence="2">
    <location>
        <begin position="1"/>
        <end position="148"/>
    </location>
</feature>
<evidence type="ECO:0000259" key="2">
    <source>
        <dbReference type="Pfam" id="PF00582"/>
    </source>
</evidence>
<dbReference type="SUPFAM" id="SSF52402">
    <property type="entry name" value="Adenine nucleotide alpha hydrolases-like"/>
    <property type="match status" value="1"/>
</dbReference>
<comment type="similarity">
    <text evidence="1">Belongs to the universal stress protein A family.</text>
</comment>
<dbReference type="InterPro" id="IPR014729">
    <property type="entry name" value="Rossmann-like_a/b/a_fold"/>
</dbReference>
<accession>A0A4Q8L604</accession>
<dbReference type="Proteomes" id="UP000292627">
    <property type="component" value="Unassembled WGS sequence"/>
</dbReference>
<dbReference type="RefSeq" id="WP_130552789.1">
    <property type="nucleotide sequence ID" value="NZ_SHMC01000009.1"/>
</dbReference>
<dbReference type="PRINTS" id="PR01438">
    <property type="entry name" value="UNVRSLSTRESS"/>
</dbReference>
<evidence type="ECO:0000313" key="4">
    <source>
        <dbReference type="Proteomes" id="UP000292627"/>
    </source>
</evidence>
<dbReference type="OrthoDB" id="9792500at2"/>
<dbReference type="PANTHER" id="PTHR46268">
    <property type="entry name" value="STRESS RESPONSE PROTEIN NHAX"/>
    <property type="match status" value="1"/>
</dbReference>
<dbReference type="Gene3D" id="3.40.50.620">
    <property type="entry name" value="HUPs"/>
    <property type="match status" value="1"/>
</dbReference>
<evidence type="ECO:0000313" key="3">
    <source>
        <dbReference type="EMBL" id="TAA21348.1"/>
    </source>
</evidence>